<dbReference type="SUPFAM" id="SSF53474">
    <property type="entry name" value="alpha/beta-Hydrolases"/>
    <property type="match status" value="1"/>
</dbReference>
<dbReference type="PANTHER" id="PTHR46623:SF6">
    <property type="entry name" value="ALPHA_BETA-HYDROLASES SUPERFAMILY PROTEIN"/>
    <property type="match status" value="1"/>
</dbReference>
<protein>
    <recommendedName>
        <fullName evidence="1">Dienelactone hydrolase domain-containing protein</fullName>
    </recommendedName>
</protein>
<gene>
    <name evidence="2" type="ORF">METZ01_LOCUS185774</name>
</gene>
<dbReference type="PANTHER" id="PTHR46623">
    <property type="entry name" value="CARBOXYMETHYLENEBUTENOLIDASE-RELATED"/>
    <property type="match status" value="1"/>
</dbReference>
<evidence type="ECO:0000313" key="2">
    <source>
        <dbReference type="EMBL" id="SVB32920.1"/>
    </source>
</evidence>
<feature type="domain" description="Dienelactone hydrolase" evidence="1">
    <location>
        <begin position="12"/>
        <end position="145"/>
    </location>
</feature>
<organism evidence="2">
    <name type="scientific">marine metagenome</name>
    <dbReference type="NCBI Taxonomy" id="408172"/>
    <lineage>
        <taxon>unclassified sequences</taxon>
        <taxon>metagenomes</taxon>
        <taxon>ecological metagenomes</taxon>
    </lineage>
</organism>
<evidence type="ECO:0000259" key="1">
    <source>
        <dbReference type="Pfam" id="PF01738"/>
    </source>
</evidence>
<name>A0A382D3B7_9ZZZZ</name>
<dbReference type="Gene3D" id="3.40.50.1820">
    <property type="entry name" value="alpha/beta hydrolase"/>
    <property type="match status" value="1"/>
</dbReference>
<proteinExistence type="predicted"/>
<feature type="non-terminal residue" evidence="2">
    <location>
        <position position="158"/>
    </location>
</feature>
<sequence length="158" mass="17503">MQITLPSGTNAVIEKSVSSRRELGLVVIPDVMGLRPLFYDMVKRLATEWDINVCSFELYPELEHLNVEERLGAASRLEDTRVIGDAIEAAEAIQSDQVAILGFCMGGMYTLKAVSSQKFSKHCSFYGMIRVPEPWKSESQSEPISCLQEGDTDSVLAI</sequence>
<dbReference type="GO" id="GO:0016787">
    <property type="term" value="F:hydrolase activity"/>
    <property type="evidence" value="ECO:0007669"/>
    <property type="project" value="InterPro"/>
</dbReference>
<dbReference type="InterPro" id="IPR051049">
    <property type="entry name" value="Dienelactone_hydrolase-like"/>
</dbReference>
<accession>A0A382D3B7</accession>
<dbReference type="InterPro" id="IPR029058">
    <property type="entry name" value="AB_hydrolase_fold"/>
</dbReference>
<dbReference type="EMBL" id="UINC01037436">
    <property type="protein sequence ID" value="SVB32920.1"/>
    <property type="molecule type" value="Genomic_DNA"/>
</dbReference>
<dbReference type="Pfam" id="PF01738">
    <property type="entry name" value="DLH"/>
    <property type="match status" value="1"/>
</dbReference>
<dbReference type="InterPro" id="IPR002925">
    <property type="entry name" value="Dienelactn_hydro"/>
</dbReference>
<reference evidence="2" key="1">
    <citation type="submission" date="2018-05" db="EMBL/GenBank/DDBJ databases">
        <authorList>
            <person name="Lanie J.A."/>
            <person name="Ng W.-L."/>
            <person name="Kazmierczak K.M."/>
            <person name="Andrzejewski T.M."/>
            <person name="Davidsen T.M."/>
            <person name="Wayne K.J."/>
            <person name="Tettelin H."/>
            <person name="Glass J.I."/>
            <person name="Rusch D."/>
            <person name="Podicherti R."/>
            <person name="Tsui H.-C.T."/>
            <person name="Winkler M.E."/>
        </authorList>
    </citation>
    <scope>NUCLEOTIDE SEQUENCE</scope>
</reference>
<dbReference type="AlphaFoldDB" id="A0A382D3B7"/>